<comment type="function">
    <text evidence="1">Catalyzes the cleavage of beta-carotene at its central double bond (15,15') to yield two molecules of all-trans-retinal.</text>
</comment>
<keyword evidence="1" id="KW-0812">Transmembrane</keyword>
<feature type="transmembrane region" description="Helical" evidence="1">
    <location>
        <begin position="153"/>
        <end position="174"/>
    </location>
</feature>
<dbReference type="Proteomes" id="UP000254101">
    <property type="component" value="Unassembled WGS sequence"/>
</dbReference>
<reference evidence="2 3" key="1">
    <citation type="submission" date="2018-07" db="EMBL/GenBank/DDBJ databases">
        <title>Erythrobacter nanhaiensis sp. nov., a novel member of the genus Erythrobacter isolated from the South China Sea.</title>
        <authorList>
            <person name="Chen X."/>
            <person name="Liu J."/>
        </authorList>
    </citation>
    <scope>NUCLEOTIDE SEQUENCE [LARGE SCALE GENOMIC DNA]</scope>
    <source>
        <strain evidence="2 3">S-5</strain>
    </source>
</reference>
<comment type="subcellular location">
    <subcellularLocation>
        <location evidence="1">Cell membrane</location>
        <topology evidence="1">Multi-pass membrane protein</topology>
    </subcellularLocation>
</comment>
<dbReference type="InterPro" id="IPR022270">
    <property type="entry name" value="Blh_diox"/>
</dbReference>
<keyword evidence="1" id="KW-0479">Metal-binding</keyword>
<dbReference type="GO" id="GO:0005886">
    <property type="term" value="C:plasma membrane"/>
    <property type="evidence" value="ECO:0007669"/>
    <property type="project" value="UniProtKB-SubCell"/>
</dbReference>
<keyword evidence="1" id="KW-0223">Dioxygenase</keyword>
<evidence type="ECO:0000313" key="3">
    <source>
        <dbReference type="Proteomes" id="UP000254101"/>
    </source>
</evidence>
<dbReference type="EMBL" id="QRBB01000002">
    <property type="protein sequence ID" value="RDS75923.1"/>
    <property type="molecule type" value="Genomic_DNA"/>
</dbReference>
<accession>A0A395LGL8</accession>
<gene>
    <name evidence="2" type="ORF">DL238_14700</name>
</gene>
<keyword evidence="1" id="KW-0560">Oxidoreductase</keyword>
<keyword evidence="1" id="KW-0408">Iron</keyword>
<keyword evidence="1" id="KW-0472">Membrane</keyword>
<comment type="catalytic activity">
    <reaction evidence="1">
        <text>all-trans-beta-carotene + O2 = 2 all-trans-retinal</text>
        <dbReference type="Rhea" id="RHEA:32887"/>
        <dbReference type="ChEBI" id="CHEBI:15379"/>
        <dbReference type="ChEBI" id="CHEBI:17579"/>
        <dbReference type="ChEBI" id="CHEBI:17898"/>
        <dbReference type="EC" id="1.13.11.63"/>
    </reaction>
</comment>
<dbReference type="AlphaFoldDB" id="A0A395LGL8"/>
<name>A0A395LGL8_9SPHN</name>
<organism evidence="2 3">
    <name type="scientific">Alteriqipengyuania lutimaris</name>
    <dbReference type="NCBI Taxonomy" id="1538146"/>
    <lineage>
        <taxon>Bacteria</taxon>
        <taxon>Pseudomonadati</taxon>
        <taxon>Pseudomonadota</taxon>
        <taxon>Alphaproteobacteria</taxon>
        <taxon>Sphingomonadales</taxon>
        <taxon>Erythrobacteraceae</taxon>
        <taxon>Alteriqipengyuania</taxon>
    </lineage>
</organism>
<comment type="similarity">
    <text evidence="1">Belongs to the Brp/Blh beta-carotene diooxygenase family.</text>
</comment>
<comment type="cofactor">
    <cofactor evidence="1">
        <name>Fe(2+)</name>
        <dbReference type="ChEBI" id="CHEBI:29033"/>
    </cofactor>
</comment>
<feature type="transmembrane region" description="Helical" evidence="1">
    <location>
        <begin position="181"/>
        <end position="206"/>
    </location>
</feature>
<keyword evidence="1" id="KW-1003">Cell membrane</keyword>
<sequence length="273" mass="26580">MTAVLRIAQPNARGLRLDAGALVAVVAVGAAISGQLIGGTVSLVVALVLFAAGVLHGAGDESASGIRPFSIPHAAAYIAVAAAVAALYLAAPLAGLVGFLAISGWHFATSRCGFDPAAQGAIAACALGGSALFHGSPTAQVFASITGGPVPDLLIGGLAAVGVAGVAAAGYAAVRGMRGAWHAILAVMAVLLAEPVLAVALIFFVAHALPVQQVQVARYGFADVLRAGLPTGLLALGGIAALGALAWSGVVALPFAAAIALGLATPHMLTEGL</sequence>
<dbReference type="GO" id="GO:0003834">
    <property type="term" value="F:beta-carotene 15,15'-dioxygenase activity"/>
    <property type="evidence" value="ECO:0007669"/>
    <property type="project" value="UniProtKB-EC"/>
</dbReference>
<proteinExistence type="inferred from homology"/>
<keyword evidence="3" id="KW-1185">Reference proteome</keyword>
<feature type="transmembrane region" description="Helical" evidence="1">
    <location>
        <begin position="74"/>
        <end position="102"/>
    </location>
</feature>
<dbReference type="GO" id="GO:0016121">
    <property type="term" value="P:carotene catabolic process"/>
    <property type="evidence" value="ECO:0007669"/>
    <property type="project" value="UniProtKB-UniRule"/>
</dbReference>
<dbReference type="GO" id="GO:0005506">
    <property type="term" value="F:iron ion binding"/>
    <property type="evidence" value="ECO:0007669"/>
    <property type="project" value="UniProtKB-UniRule"/>
</dbReference>
<protein>
    <recommendedName>
        <fullName evidence="1">Probable beta-carotene 15,15'-dioxygenase</fullName>
        <ecNumber evidence="1">1.13.11.63</ecNumber>
    </recommendedName>
</protein>
<dbReference type="HAMAP" id="MF_02093">
    <property type="entry name" value="Beta_carotene_diox"/>
    <property type="match status" value="1"/>
</dbReference>
<evidence type="ECO:0000256" key="1">
    <source>
        <dbReference type="HAMAP-Rule" id="MF_02093"/>
    </source>
</evidence>
<comment type="caution">
    <text evidence="2">The sequence shown here is derived from an EMBL/GenBank/DDBJ whole genome shotgun (WGS) entry which is preliminary data.</text>
</comment>
<dbReference type="GO" id="GO:0010436">
    <property type="term" value="F:carotenoid dioxygenase activity"/>
    <property type="evidence" value="ECO:0007669"/>
    <property type="project" value="UniProtKB-UniRule"/>
</dbReference>
<dbReference type="Pfam" id="PF15461">
    <property type="entry name" value="BCD"/>
    <property type="match status" value="1"/>
</dbReference>
<comment type="caution">
    <text evidence="1">Lacks conserved residue(s) required for the propagation of feature annotation.</text>
</comment>
<feature type="transmembrane region" description="Helical" evidence="1">
    <location>
        <begin position="233"/>
        <end position="264"/>
    </location>
</feature>
<dbReference type="EC" id="1.13.11.63" evidence="1"/>
<feature type="transmembrane region" description="Helical" evidence="1">
    <location>
        <begin position="21"/>
        <end position="54"/>
    </location>
</feature>
<feature type="transmembrane region" description="Helical" evidence="1">
    <location>
        <begin position="114"/>
        <end position="133"/>
    </location>
</feature>
<keyword evidence="1" id="KW-1133">Transmembrane helix</keyword>
<evidence type="ECO:0000313" key="2">
    <source>
        <dbReference type="EMBL" id="RDS75923.1"/>
    </source>
</evidence>